<dbReference type="Proteomes" id="UP000275408">
    <property type="component" value="Unassembled WGS sequence"/>
</dbReference>
<sequence length="1413" mass="159849">MMSTIQPDEEDASGSSAAPSPAVSSTPSPSKTKVGESPRRSGRRVRQRILYGHQPLASKAQVTPQQSKAKKTKMTPESSGSDDEEEGNEEAGEQSSVNKSSDDSDLETPVQVPTSVRGRKRAAETSKATPAAKRAKSKQPSAQKSSQKKSRKSKGSADADESQGTLFDIVKAGKGALRAVVDDWIESYTTDKENGMVDLIQFFVQCCGCKGTVTPKMLEEEESVNAIRQLTEQFDEASHEYPLIMTGPAYKKFRTNFVEFVDSLVQQCQHSIIYDEYMLDTLVSWLIRLSDSQVRAFRHTSTLAGMKLVSALIQVAKRVHVELDHTQRQLDSESSKVSSKKAMEKIEMLNNRRQELRQNVSDLEDMMNFVHQGMFVHRYRDSRHEIRALCIAEMGHWMKEYSSYFLSDKFLKYTVWSLHDKASFVNSSIAVRRNYVLITIRIGEVRQKAINSLRGLYEVDDFLSQLEPLTERFKERLVAMTLDKENEVAVEAVKLVNLLLMNDKLDEEECQQIELIVFCTSRNVAKAAGEFLKDRLVMAADEEVKKASKSKRGKKAEQEIKLVQLKKLIEFFIVSEVHNHAAYLVDSLWESMDLLRDWKLMTDILLDKNDKQGLNDSEEMALIDIMVCACKQASTRQGPPGRAVRKVKENKTTVNEKKDLSAHFMQTLPGLLNKFGTDIENVINLVSLPQYFDLEEYGQRRLGKYLDELLKQLSEIVEKHSNVDVLDECGKSLRTLTDNDFTLASSADVAKNKLIDSVVAKFKENVKSGLDADEADEDNQERFALHVNLARIASFFKSHNLNKWDLYDDLSYIIDYSAKHTVPDEILELTFLSMKMLLVWSLTEIDVNEPDKHEMRTLKKRVNQFMSNCDELIQFSTDSVQRVAFCCICDLLIVFAKQLKNRAPILAPLVYEADHTTQVRLRDYVISHVFTDLDEDEAEDEDEDQTDSSALELSKKRTVLAGFCKLVAYNVIDMKLVSPIFAFLIRAYSNYGDIIRHTMTKCRDISNSAFAKALLLSLQQEFEKLQDDNDGTADTNSKEFAGIKELARRFALSVGVDTTKPQSRECVVTLHREGIKYSLRNGDAQKSEDEPPCNLQFLDVLNEFTFKLIAQDKAGKSGVLSFLDENAKEMIHKKGSQWSPLLSYRNGLTGQDEEEEGQQKGSRAKRKLPMEGDESKEGELISKQTKTKTKQQKPKGPRGRPPKSTTSTAQQTVLSTAKPAKPVTPVVEESEAGDDNNKDDDDAISSGSEEWSQEDQAPLSSMKKPNQSTDKVDDTEEASTAEKQGPVKRKREETSQSDEEEDEEQDNDDQDFESLPTSSQRSWLSSQTHRQDSKKARISYSKKDTSGIGRTSLEDIEDEDEIEEYESEDETDKGKQTAPTRVRREKKELPDDFFVDSQEEKETEEDSSLETAF</sequence>
<organism evidence="5 6">
    <name type="scientific">Pocillopora damicornis</name>
    <name type="common">Cauliflower coral</name>
    <name type="synonym">Millepora damicornis</name>
    <dbReference type="NCBI Taxonomy" id="46731"/>
    <lineage>
        <taxon>Eukaryota</taxon>
        <taxon>Metazoa</taxon>
        <taxon>Cnidaria</taxon>
        <taxon>Anthozoa</taxon>
        <taxon>Hexacorallia</taxon>
        <taxon>Scleractinia</taxon>
        <taxon>Astrocoeniina</taxon>
        <taxon>Pocilloporidae</taxon>
        <taxon>Pocillopora</taxon>
    </lineage>
</organism>
<feature type="compositionally biased region" description="Low complexity" evidence="3">
    <location>
        <begin position="13"/>
        <end position="32"/>
    </location>
</feature>
<feature type="compositionally biased region" description="Acidic residues" evidence="3">
    <location>
        <begin position="1391"/>
        <end position="1413"/>
    </location>
</feature>
<feature type="compositionally biased region" description="Basic and acidic residues" evidence="3">
    <location>
        <begin position="1329"/>
        <end position="1345"/>
    </location>
</feature>
<dbReference type="STRING" id="46731.A0A3M6V096"/>
<evidence type="ECO:0000259" key="4">
    <source>
        <dbReference type="PROSITE" id="PS51425"/>
    </source>
</evidence>
<feature type="compositionally biased region" description="Acidic residues" evidence="3">
    <location>
        <begin position="1295"/>
        <end position="1312"/>
    </location>
</feature>
<dbReference type="Pfam" id="PF21581">
    <property type="entry name" value="SCD"/>
    <property type="match status" value="1"/>
</dbReference>
<feature type="compositionally biased region" description="Polar residues" evidence="3">
    <location>
        <begin position="1315"/>
        <end position="1328"/>
    </location>
</feature>
<dbReference type="OrthoDB" id="498590at2759"/>
<feature type="compositionally biased region" description="Basic residues" evidence="3">
    <location>
        <begin position="1185"/>
        <end position="1201"/>
    </location>
</feature>
<feature type="domain" description="SCD" evidence="4">
    <location>
        <begin position="375"/>
        <end position="480"/>
    </location>
</feature>
<dbReference type="GO" id="GO:0003682">
    <property type="term" value="F:chromatin binding"/>
    <property type="evidence" value="ECO:0007669"/>
    <property type="project" value="TreeGrafter"/>
</dbReference>
<dbReference type="SUPFAM" id="SSF48371">
    <property type="entry name" value="ARM repeat"/>
    <property type="match status" value="1"/>
</dbReference>
<comment type="similarity">
    <text evidence="1">Belongs to the SCC3 family.</text>
</comment>
<dbReference type="GO" id="GO:0007062">
    <property type="term" value="P:sister chromatid cohesion"/>
    <property type="evidence" value="ECO:0007669"/>
    <property type="project" value="UniProtKB-ARBA"/>
</dbReference>
<feature type="compositionally biased region" description="Basic and acidic residues" evidence="3">
    <location>
        <begin position="1168"/>
        <end position="1180"/>
    </location>
</feature>
<feature type="region of interest" description="Disordered" evidence="3">
    <location>
        <begin position="1140"/>
        <end position="1413"/>
    </location>
</feature>
<evidence type="ECO:0000313" key="5">
    <source>
        <dbReference type="EMBL" id="RMX59366.1"/>
    </source>
</evidence>
<dbReference type="PANTHER" id="PTHR11199">
    <property type="entry name" value="STROMAL ANTIGEN"/>
    <property type="match status" value="1"/>
</dbReference>
<dbReference type="PANTHER" id="PTHR11199:SF0">
    <property type="entry name" value="LD34181P-RELATED"/>
    <property type="match status" value="1"/>
</dbReference>
<accession>A0A3M6V096</accession>
<dbReference type="Pfam" id="PF24571">
    <property type="entry name" value="HEAT_SCC3-SA"/>
    <property type="match status" value="1"/>
</dbReference>
<dbReference type="Pfam" id="PF08514">
    <property type="entry name" value="STAG"/>
    <property type="match status" value="1"/>
</dbReference>
<name>A0A3M6V096_POCDA</name>
<keyword evidence="2" id="KW-0175">Coiled coil</keyword>
<evidence type="ECO:0000256" key="2">
    <source>
        <dbReference type="SAM" id="Coils"/>
    </source>
</evidence>
<keyword evidence="6" id="KW-1185">Reference proteome</keyword>
<evidence type="ECO:0000313" key="6">
    <source>
        <dbReference type="Proteomes" id="UP000275408"/>
    </source>
</evidence>
<gene>
    <name evidence="5" type="ORF">pdam_00016364</name>
</gene>
<dbReference type="InterPro" id="IPR039662">
    <property type="entry name" value="Cohesin_Scc3/SA"/>
</dbReference>
<feature type="compositionally biased region" description="Acidic residues" evidence="3">
    <location>
        <begin position="1228"/>
        <end position="1243"/>
    </location>
</feature>
<feature type="compositionally biased region" description="Polar residues" evidence="3">
    <location>
        <begin position="1245"/>
        <end position="1269"/>
    </location>
</feature>
<protein>
    <recommendedName>
        <fullName evidence="4">SCD domain-containing protein</fullName>
    </recommendedName>
</protein>
<dbReference type="GO" id="GO:0000785">
    <property type="term" value="C:chromatin"/>
    <property type="evidence" value="ECO:0007669"/>
    <property type="project" value="TreeGrafter"/>
</dbReference>
<dbReference type="InterPro" id="IPR013721">
    <property type="entry name" value="STAG"/>
</dbReference>
<dbReference type="InterPro" id="IPR020839">
    <property type="entry name" value="SCD"/>
</dbReference>
<evidence type="ECO:0000256" key="3">
    <source>
        <dbReference type="SAM" id="MobiDB-lite"/>
    </source>
</evidence>
<feature type="coiled-coil region" evidence="2">
    <location>
        <begin position="339"/>
        <end position="366"/>
    </location>
</feature>
<feature type="compositionally biased region" description="Acidic residues" evidence="3">
    <location>
        <begin position="1354"/>
        <end position="1371"/>
    </location>
</feature>
<dbReference type="GO" id="GO:0008278">
    <property type="term" value="C:cohesin complex"/>
    <property type="evidence" value="ECO:0007669"/>
    <property type="project" value="TreeGrafter"/>
</dbReference>
<feature type="region of interest" description="Disordered" evidence="3">
    <location>
        <begin position="1"/>
        <end position="162"/>
    </location>
</feature>
<dbReference type="InterPro" id="IPR056396">
    <property type="entry name" value="HEAT_SCC3-SA"/>
</dbReference>
<evidence type="ECO:0000256" key="1">
    <source>
        <dbReference type="ARBA" id="ARBA00005486"/>
    </source>
</evidence>
<dbReference type="GO" id="GO:0005634">
    <property type="term" value="C:nucleus"/>
    <property type="evidence" value="ECO:0007669"/>
    <property type="project" value="TreeGrafter"/>
</dbReference>
<comment type="caution">
    <text evidence="5">The sequence shown here is derived from an EMBL/GenBank/DDBJ whole genome shotgun (WGS) entry which is preliminary data.</text>
</comment>
<reference evidence="5 6" key="1">
    <citation type="journal article" date="2018" name="Sci. Rep.">
        <title>Comparative analysis of the Pocillopora damicornis genome highlights role of immune system in coral evolution.</title>
        <authorList>
            <person name="Cunning R."/>
            <person name="Bay R.A."/>
            <person name="Gillette P."/>
            <person name="Baker A.C."/>
            <person name="Traylor-Knowles N."/>
        </authorList>
    </citation>
    <scope>NUCLEOTIDE SEQUENCE [LARGE SCALE GENOMIC DNA]</scope>
    <source>
        <strain evidence="5">RSMAS</strain>
        <tissue evidence="5">Whole animal</tissue>
    </source>
</reference>
<dbReference type="InterPro" id="IPR016024">
    <property type="entry name" value="ARM-type_fold"/>
</dbReference>
<feature type="compositionally biased region" description="Polar residues" evidence="3">
    <location>
        <begin position="1204"/>
        <end position="1215"/>
    </location>
</feature>
<proteinExistence type="inferred from homology"/>
<feature type="compositionally biased region" description="Acidic residues" evidence="3">
    <location>
        <begin position="80"/>
        <end position="92"/>
    </location>
</feature>
<dbReference type="EMBL" id="RCHS01000360">
    <property type="protein sequence ID" value="RMX59366.1"/>
    <property type="molecule type" value="Genomic_DNA"/>
</dbReference>
<dbReference type="PROSITE" id="PS51425">
    <property type="entry name" value="SCD"/>
    <property type="match status" value="1"/>
</dbReference>